<dbReference type="InterPro" id="IPR004211">
    <property type="entry name" value="Endonuclease_7"/>
</dbReference>
<evidence type="ECO:0000313" key="1">
    <source>
        <dbReference type="EMBL" id="MFD1145630.1"/>
    </source>
</evidence>
<accession>A0ABW3QK48</accession>
<dbReference type="GO" id="GO:0004519">
    <property type="term" value="F:endonuclease activity"/>
    <property type="evidence" value="ECO:0007669"/>
    <property type="project" value="UniProtKB-KW"/>
</dbReference>
<name>A0ABW3QK48_9PSEU</name>
<dbReference type="SUPFAM" id="SSF54060">
    <property type="entry name" value="His-Me finger endonucleases"/>
    <property type="match status" value="1"/>
</dbReference>
<dbReference type="InterPro" id="IPR038563">
    <property type="entry name" value="Endonuclease_7_sf"/>
</dbReference>
<sequence length="253" mass="28097">MAAHDPRDADSRSAWDALPEQRRTVLLRRLGPRLGEQGVRDRVAGAAQSTCRWRWMRVHLGDPWAVPGDDGLFHLAVGDVVVCSRVSPERTTTTLSDTCHPRRRRFYRLAGSTGPGAGIRTVDWTVTFVGAPVPPNDVPPGSRCVYPSGRSDWPPYVDNRTALGRIRRTLIDLSAGRCQACGLRIGVAVDHDHDTGRVRGLLCSHCNAHVDTCPHVDGCPWADYLAAPPAAPLDLFYPRHDRRLRPRRPRSDR</sequence>
<organism evidence="1 2">
    <name type="scientific">Saccharothrix hoggarensis</name>
    <dbReference type="NCBI Taxonomy" id="913853"/>
    <lineage>
        <taxon>Bacteria</taxon>
        <taxon>Bacillati</taxon>
        <taxon>Actinomycetota</taxon>
        <taxon>Actinomycetes</taxon>
        <taxon>Pseudonocardiales</taxon>
        <taxon>Pseudonocardiaceae</taxon>
        <taxon>Saccharothrix</taxon>
    </lineage>
</organism>
<dbReference type="RefSeq" id="WP_380718537.1">
    <property type="nucleotide sequence ID" value="NZ_JBHTLK010000002.1"/>
</dbReference>
<reference evidence="2" key="1">
    <citation type="journal article" date="2019" name="Int. J. Syst. Evol. Microbiol.">
        <title>The Global Catalogue of Microorganisms (GCM) 10K type strain sequencing project: providing services to taxonomists for standard genome sequencing and annotation.</title>
        <authorList>
            <consortium name="The Broad Institute Genomics Platform"/>
            <consortium name="The Broad Institute Genome Sequencing Center for Infectious Disease"/>
            <person name="Wu L."/>
            <person name="Ma J."/>
        </authorList>
    </citation>
    <scope>NUCLEOTIDE SEQUENCE [LARGE SCALE GENOMIC DNA]</scope>
    <source>
        <strain evidence="2">CCUG 60214</strain>
    </source>
</reference>
<gene>
    <name evidence="1" type="ORF">ACFQ3T_00660</name>
</gene>
<dbReference type="Gene3D" id="3.40.1800.10">
    <property type="entry name" value="His-Me finger endonucleases"/>
    <property type="match status" value="1"/>
</dbReference>
<dbReference type="Proteomes" id="UP001597168">
    <property type="component" value="Unassembled WGS sequence"/>
</dbReference>
<keyword evidence="1" id="KW-0540">Nuclease</keyword>
<dbReference type="InterPro" id="IPR044925">
    <property type="entry name" value="His-Me_finger_sf"/>
</dbReference>
<keyword evidence="2" id="KW-1185">Reference proteome</keyword>
<keyword evidence="1" id="KW-0255">Endonuclease</keyword>
<comment type="caution">
    <text evidence="1">The sequence shown here is derived from an EMBL/GenBank/DDBJ whole genome shotgun (WGS) entry which is preliminary data.</text>
</comment>
<protein>
    <submittedName>
        <fullName evidence="1">Endonuclease domain-containing protein</fullName>
    </submittedName>
</protein>
<dbReference type="EMBL" id="JBHTLK010000002">
    <property type="protein sequence ID" value="MFD1145630.1"/>
    <property type="molecule type" value="Genomic_DNA"/>
</dbReference>
<keyword evidence="1" id="KW-0378">Hydrolase</keyword>
<dbReference type="Pfam" id="PF02945">
    <property type="entry name" value="Endonuclease_7"/>
    <property type="match status" value="1"/>
</dbReference>
<proteinExistence type="predicted"/>
<evidence type="ECO:0000313" key="2">
    <source>
        <dbReference type="Proteomes" id="UP001597168"/>
    </source>
</evidence>